<reference evidence="3 4" key="1">
    <citation type="journal article" date="2021" name="Elife">
        <title>Chloroplast acquisition without the gene transfer in kleptoplastic sea slugs, Plakobranchus ocellatus.</title>
        <authorList>
            <person name="Maeda T."/>
            <person name="Takahashi S."/>
            <person name="Yoshida T."/>
            <person name="Shimamura S."/>
            <person name="Takaki Y."/>
            <person name="Nagai Y."/>
            <person name="Toyoda A."/>
            <person name="Suzuki Y."/>
            <person name="Arimoto A."/>
            <person name="Ishii H."/>
            <person name="Satoh N."/>
            <person name="Nishiyama T."/>
            <person name="Hasebe M."/>
            <person name="Maruyama T."/>
            <person name="Minagawa J."/>
            <person name="Obokata J."/>
            <person name="Shigenobu S."/>
        </authorList>
    </citation>
    <scope>NUCLEOTIDE SEQUENCE [LARGE SCALE GENOMIC DNA]</scope>
</reference>
<proteinExistence type="predicted"/>
<dbReference type="AlphaFoldDB" id="A0AAV4H3K8"/>
<organism evidence="3 4">
    <name type="scientific">Elysia marginata</name>
    <dbReference type="NCBI Taxonomy" id="1093978"/>
    <lineage>
        <taxon>Eukaryota</taxon>
        <taxon>Metazoa</taxon>
        <taxon>Spiralia</taxon>
        <taxon>Lophotrochozoa</taxon>
        <taxon>Mollusca</taxon>
        <taxon>Gastropoda</taxon>
        <taxon>Heterobranchia</taxon>
        <taxon>Euthyneura</taxon>
        <taxon>Panpulmonata</taxon>
        <taxon>Sacoglossa</taxon>
        <taxon>Placobranchoidea</taxon>
        <taxon>Plakobranchidae</taxon>
        <taxon>Elysia</taxon>
    </lineage>
</organism>
<evidence type="ECO:0000256" key="2">
    <source>
        <dbReference type="SAM" id="MobiDB-lite"/>
    </source>
</evidence>
<evidence type="ECO:0000313" key="4">
    <source>
        <dbReference type="Proteomes" id="UP000762676"/>
    </source>
</evidence>
<accession>A0AAV4H3K8</accession>
<gene>
    <name evidence="3" type="ORF">ElyMa_000868900</name>
</gene>
<keyword evidence="1" id="KW-0175">Coiled coil</keyword>
<protein>
    <submittedName>
        <fullName evidence="3">Uncharacterized protein</fullName>
    </submittedName>
</protein>
<sequence length="294" mass="32893">MASRTTDSLLSYQEKQLDELEQNFHRKLEQFGKQVKKTLRAASSHDTSSSFEKRKDKSLKLIEESVEQLSKRMNDVEEKQTKTQNKVKELSGKLCDCRKKIQDDLSEKLNDVHENIQKRLDSDLSKLKETTALNAQKILGLRKLWKLKPRTSQVTTATTSSASSLASASATATSPGRPIQSLSQRLSFTVGADSDNHAPNIVDLKLLPGGLVLVADGNNECVKLFNSQGQFMDSQTLDGKPRRIAVLNPTSTCDWDLALTLAGKYQIVFIKVTQQEISFKVRKHNETIRCTVSI</sequence>
<name>A0AAV4H3K8_9GAST</name>
<evidence type="ECO:0000313" key="3">
    <source>
        <dbReference type="EMBL" id="GFR92488.1"/>
    </source>
</evidence>
<feature type="region of interest" description="Disordered" evidence="2">
    <location>
        <begin position="156"/>
        <end position="178"/>
    </location>
</feature>
<feature type="coiled-coil region" evidence="1">
    <location>
        <begin position="59"/>
        <end position="93"/>
    </location>
</feature>
<keyword evidence="4" id="KW-1185">Reference proteome</keyword>
<comment type="caution">
    <text evidence="3">The sequence shown here is derived from an EMBL/GenBank/DDBJ whole genome shotgun (WGS) entry which is preliminary data.</text>
</comment>
<dbReference type="Proteomes" id="UP000762676">
    <property type="component" value="Unassembled WGS sequence"/>
</dbReference>
<evidence type="ECO:0000256" key="1">
    <source>
        <dbReference type="SAM" id="Coils"/>
    </source>
</evidence>
<dbReference type="EMBL" id="BMAT01001785">
    <property type="protein sequence ID" value="GFR92488.1"/>
    <property type="molecule type" value="Genomic_DNA"/>
</dbReference>
<feature type="compositionally biased region" description="Low complexity" evidence="2">
    <location>
        <begin position="156"/>
        <end position="174"/>
    </location>
</feature>